<keyword evidence="8" id="KW-1185">Reference proteome</keyword>
<keyword evidence="1 5" id="KW-0732">Signal</keyword>
<evidence type="ECO:0000256" key="1">
    <source>
        <dbReference type="ARBA" id="ARBA00022729"/>
    </source>
</evidence>
<dbReference type="SMART" id="SM00237">
    <property type="entry name" value="Calx_beta"/>
    <property type="match status" value="9"/>
</dbReference>
<dbReference type="PANTHER" id="PTHR11878:SF65">
    <property type="entry name" value="NA_CA-EXCHANGE PROTEIN, ISOFORM G"/>
    <property type="match status" value="1"/>
</dbReference>
<sequence length="1786" mass="190924">MFAYLKSVLPIWLPHFKLRFCACLFAALCLLIWSSSVAQAAAGSIQFVSGSYSVNEDNGSVTISVSRASGSDGAVSVPYVKAVGGSATAGSDFSAVSGTLNWADGDSGNKSFQVPISNDSLDESNETFAYGFAASPSGGASLGSPMITQITIIDDDEPPQEHGVLQYHQSSYSINENAAYVILGVMRTNGSDGAVSVPYIKAVGGSATAGSDFTAVSGTLNWADGDSSTKTFQVPIINDSLEESNENFAYGFADFPSGGATQGATAITNITIIDDDEPPPEHGVLQYFQSSYTVNESAGSVTLSVTRTNGSDGAVSVPYVAATGGDADAGSDYTAVSGTLSWADGDSSSKSFQVPIINDSAHEGNESFAYGFADFPSGGATQGPTAITSIAIIDNDDPLPGSLQFTQTDYSINEGAGALSIQVSRTGGSDNQVSVGYQAAVGGAATPDVDYTAVSGSLSWADGDSSNKSFQIPITNDDDFESNESFAYALVNATGGAVIGTPLMAQILIVDNDDAVAGSLQLGSASYSIIENAGNVSITVLRTDGADGQATATFRTESVSATAGSDYTALNQSVAWSHGDSTSKTINVPVHDDSLVEANETFLVKLENINGAQNGSPLQATVTIIENDEHQAGSLQFQQAVYQVYEASGQAVIHVVRVNGADGAAAVSYASRDADAVANSDYTPVSGALSWADGDATSRTITVPLLSDGIPEDSEHFWVELSNVSGATLGSHREAYIDISDNDALTDSVQFTQNEAQVNESTGILTLTVSRSGTFQGALSVDYELIDGTAVITEDYEALQAVPLRLEWTDGDNTDKSFSITLADDGTVEGDEDFSVRLLNPQQVLLGENNIVQVSILDHNPVSTILQFAQASYQVGEDDGEVVLQVTRSADDGNYDTAVAVAYDIQDADALAGEDFQAVASGTLNWVAGDSEPQSISITLIDDAIIENYEHFLVNLQNPDNAILGSIISAYVDIQDNDVLVLDTLQFVQSSYSVDETTEYLDLAVSRTGTGVGAVEVSCNSFDSFTGSAQVDKDYLTVNTTLFWADGETGTITITVPIINDDEVEEDERFTVMLNNVTGAVIGEPGSIQVTIHSEDSAPQWSASAHLLQNATGDILEVVLQPQAEHYNTRSNIYIAASYQDSWACALQLPEKTEFVPCDPLFPFVEKTLQENLSFQVSLDGLDALYAGIQFWVGYADNIDDLMANQRFMPVFEIPPVPPQPITATIQYTPESGRSIQFDASASTGNELRFDWDFGDAQHSTEISPLHEYAKDGHYAVVLTVTDYHQQQSIIAAFVDIQTPQPQSSSFNVETQRLQVPAIQVPGAGLFETVLYWEVGSMPPRFTLSIGESKALPPDAKQILKEIAVYLPDNHRVWIPSVDIPGLGMINLEFEETLPGHFELLSYRSTEDAVSLLDGLKAELEKILYNTLQSNLQGVYQNGQKYLAFISGGVGKFIGMTLYIDMADYFALSPEGQRGWVTLWIDGVVGIGISPPLHFGLVPLQFTPTEQDPLRRYTAALATIPALGITGVSSSDSQAALQWGNPREWISNIRQAHIAEINASASLFEFAHNLLRLEIRKSVLDGLLHTALSSAEGQLDMAALNEQLYPALISLIHSNPDTGEIEITTPDTHRYFSSSDSGPSAGGNLGMITQVYGGIDDDLDGYGDLHYPIFSEASNRGVLLNVVMQNNGGNTRHYSIKVENMPEGWFIYPYNDSLKSELYPRQIDLDGVKPKTSATAQWLVGAYAHAPQTASLTFKLYQNRQWPRSNLLLDTLENVELHKYTGIIVQ</sequence>
<dbReference type="InterPro" id="IPR038081">
    <property type="entry name" value="CalX-like_sf"/>
</dbReference>
<dbReference type="PANTHER" id="PTHR11878">
    <property type="entry name" value="SODIUM/CALCIUM EXCHANGER"/>
    <property type="match status" value="1"/>
</dbReference>
<dbReference type="InterPro" id="IPR003644">
    <property type="entry name" value="Calx_beta"/>
</dbReference>
<evidence type="ECO:0000256" key="4">
    <source>
        <dbReference type="ARBA" id="ARBA00023065"/>
    </source>
</evidence>
<dbReference type="InterPro" id="IPR000601">
    <property type="entry name" value="PKD_dom"/>
</dbReference>
<keyword evidence="2" id="KW-0677">Repeat</keyword>
<dbReference type="SMART" id="SM00089">
    <property type="entry name" value="PKD"/>
    <property type="match status" value="1"/>
</dbReference>
<dbReference type="Pfam" id="PF03160">
    <property type="entry name" value="Calx-beta"/>
    <property type="match status" value="8"/>
</dbReference>
<evidence type="ECO:0000256" key="2">
    <source>
        <dbReference type="ARBA" id="ARBA00022737"/>
    </source>
</evidence>
<accession>A0A1H6F9J3</accession>
<keyword evidence="4" id="KW-0813">Transport</keyword>
<evidence type="ECO:0000256" key="3">
    <source>
        <dbReference type="ARBA" id="ARBA00022837"/>
    </source>
</evidence>
<dbReference type="PROSITE" id="PS50093">
    <property type="entry name" value="PKD"/>
    <property type="match status" value="1"/>
</dbReference>
<dbReference type="InterPro" id="IPR022409">
    <property type="entry name" value="PKD/Chitinase_dom"/>
</dbReference>
<dbReference type="CDD" id="cd00146">
    <property type="entry name" value="PKD"/>
    <property type="match status" value="1"/>
</dbReference>
<organism evidence="7 8">
    <name type="scientific">Candidatus Venteria ishoeyi</name>
    <dbReference type="NCBI Taxonomy" id="1899563"/>
    <lineage>
        <taxon>Bacteria</taxon>
        <taxon>Pseudomonadati</taxon>
        <taxon>Pseudomonadota</taxon>
        <taxon>Gammaproteobacteria</taxon>
        <taxon>Thiotrichales</taxon>
        <taxon>Thiotrichaceae</taxon>
        <taxon>Venteria</taxon>
    </lineage>
</organism>
<dbReference type="GO" id="GO:0007154">
    <property type="term" value="P:cell communication"/>
    <property type="evidence" value="ECO:0007669"/>
    <property type="project" value="InterPro"/>
</dbReference>
<feature type="chain" id="PRO_5014958308" evidence="5">
    <location>
        <begin position="41"/>
        <end position="1786"/>
    </location>
</feature>
<reference evidence="7 8" key="1">
    <citation type="submission" date="2016-10" db="EMBL/GenBank/DDBJ databases">
        <authorList>
            <person name="de Groot N.N."/>
        </authorList>
    </citation>
    <scope>NUCLEOTIDE SEQUENCE [LARGE SCALE GENOMIC DNA]</scope>
    <source>
        <strain evidence="7">MBHS1</strain>
    </source>
</reference>
<dbReference type="SMR" id="A0A1H6F9J3"/>
<dbReference type="Pfam" id="PF18911">
    <property type="entry name" value="PKD_4"/>
    <property type="match status" value="1"/>
</dbReference>
<dbReference type="GO" id="GO:0016020">
    <property type="term" value="C:membrane"/>
    <property type="evidence" value="ECO:0007669"/>
    <property type="project" value="InterPro"/>
</dbReference>
<dbReference type="EMBL" id="FMSV02000504">
    <property type="protein sequence ID" value="SEH06758.1"/>
    <property type="molecule type" value="Genomic_DNA"/>
</dbReference>
<feature type="signal peptide" evidence="5">
    <location>
        <begin position="1"/>
        <end position="40"/>
    </location>
</feature>
<name>A0A1H6F9J3_9GAMM</name>
<dbReference type="Gene3D" id="2.60.40.2030">
    <property type="match status" value="9"/>
</dbReference>
<proteinExistence type="predicted"/>
<dbReference type="Proteomes" id="UP000236724">
    <property type="component" value="Unassembled WGS sequence"/>
</dbReference>
<keyword evidence="4" id="KW-0406">Ion transport</keyword>
<evidence type="ECO:0000313" key="8">
    <source>
        <dbReference type="Proteomes" id="UP000236724"/>
    </source>
</evidence>
<dbReference type="GO" id="GO:0030001">
    <property type="term" value="P:metal ion transport"/>
    <property type="evidence" value="ECO:0007669"/>
    <property type="project" value="TreeGrafter"/>
</dbReference>
<dbReference type="OrthoDB" id="5621937at2"/>
<dbReference type="InterPro" id="IPR013783">
    <property type="entry name" value="Ig-like_fold"/>
</dbReference>
<evidence type="ECO:0000259" key="6">
    <source>
        <dbReference type="PROSITE" id="PS50093"/>
    </source>
</evidence>
<dbReference type="InterPro" id="IPR051171">
    <property type="entry name" value="CaCA"/>
</dbReference>
<keyword evidence="3" id="KW-0106">Calcium</keyword>
<protein>
    <submittedName>
        <fullName evidence="7">Calx-beta domain protein</fullName>
    </submittedName>
</protein>
<feature type="domain" description="PKD" evidence="6">
    <location>
        <begin position="1243"/>
        <end position="1283"/>
    </location>
</feature>
<gene>
    <name evidence="7" type="ORF">MBHS_02624</name>
</gene>
<evidence type="ECO:0000313" key="7">
    <source>
        <dbReference type="EMBL" id="SEH06758.1"/>
    </source>
</evidence>
<dbReference type="Gene3D" id="2.60.40.10">
    <property type="entry name" value="Immunoglobulins"/>
    <property type="match status" value="1"/>
</dbReference>
<dbReference type="RefSeq" id="WP_103920505.1">
    <property type="nucleotide sequence ID" value="NZ_FMSV02000504.1"/>
</dbReference>
<dbReference type="InterPro" id="IPR035986">
    <property type="entry name" value="PKD_dom_sf"/>
</dbReference>
<evidence type="ECO:0000256" key="5">
    <source>
        <dbReference type="SAM" id="SignalP"/>
    </source>
</evidence>
<dbReference type="SUPFAM" id="SSF141072">
    <property type="entry name" value="CalX-like"/>
    <property type="match status" value="9"/>
</dbReference>
<dbReference type="SUPFAM" id="SSF49299">
    <property type="entry name" value="PKD domain"/>
    <property type="match status" value="1"/>
</dbReference>